<dbReference type="Proteomes" id="UP000006514">
    <property type="component" value="Unassembled WGS sequence"/>
</dbReference>
<accession>J0WU10</accession>
<dbReference type="EMBL" id="JH687869">
    <property type="protein sequence ID" value="EJD36167.1"/>
    <property type="molecule type" value="Genomic_DNA"/>
</dbReference>
<dbReference type="InParanoid" id="J0WU10"/>
<evidence type="ECO:0000256" key="1">
    <source>
        <dbReference type="SAM" id="MobiDB-lite"/>
    </source>
</evidence>
<evidence type="ECO:0000313" key="3">
    <source>
        <dbReference type="Proteomes" id="UP000006514"/>
    </source>
</evidence>
<dbReference type="KEGG" id="adl:AURDEDRAFT_174772"/>
<evidence type="ECO:0000313" key="2">
    <source>
        <dbReference type="EMBL" id="EJD36167.1"/>
    </source>
</evidence>
<organism evidence="2 3">
    <name type="scientific">Auricularia subglabra (strain TFB-10046 / SS5)</name>
    <name type="common">White-rot fungus</name>
    <name type="synonym">Auricularia delicata (strain TFB10046)</name>
    <dbReference type="NCBI Taxonomy" id="717982"/>
    <lineage>
        <taxon>Eukaryota</taxon>
        <taxon>Fungi</taxon>
        <taxon>Dikarya</taxon>
        <taxon>Basidiomycota</taxon>
        <taxon>Agaricomycotina</taxon>
        <taxon>Agaricomycetes</taxon>
        <taxon>Auriculariales</taxon>
        <taxon>Auriculariaceae</taxon>
        <taxon>Auricularia</taxon>
    </lineage>
</organism>
<feature type="compositionally biased region" description="Polar residues" evidence="1">
    <location>
        <begin position="436"/>
        <end position="445"/>
    </location>
</feature>
<proteinExistence type="predicted"/>
<evidence type="ECO:0008006" key="4">
    <source>
        <dbReference type="Google" id="ProtNLM"/>
    </source>
</evidence>
<dbReference type="AlphaFoldDB" id="J0WU10"/>
<feature type="compositionally biased region" description="Basic and acidic residues" evidence="1">
    <location>
        <begin position="376"/>
        <end position="385"/>
    </location>
</feature>
<keyword evidence="3" id="KW-1185">Reference proteome</keyword>
<protein>
    <recommendedName>
        <fullName evidence="4">BRCT domain-containing protein</fullName>
    </recommendedName>
</protein>
<feature type="compositionally biased region" description="Low complexity" evidence="1">
    <location>
        <begin position="408"/>
        <end position="427"/>
    </location>
</feature>
<gene>
    <name evidence="2" type="ORF">AURDEDRAFT_174772</name>
</gene>
<name>J0WU10_AURST</name>
<feature type="region of interest" description="Disordered" evidence="1">
    <location>
        <begin position="376"/>
        <end position="454"/>
    </location>
</feature>
<reference evidence="3" key="1">
    <citation type="journal article" date="2012" name="Science">
        <title>The Paleozoic origin of enzymatic lignin decomposition reconstructed from 31 fungal genomes.</title>
        <authorList>
            <person name="Floudas D."/>
            <person name="Binder M."/>
            <person name="Riley R."/>
            <person name="Barry K."/>
            <person name="Blanchette R.A."/>
            <person name="Henrissat B."/>
            <person name="Martinez A.T."/>
            <person name="Otillar R."/>
            <person name="Spatafora J.W."/>
            <person name="Yadav J.S."/>
            <person name="Aerts A."/>
            <person name="Benoit I."/>
            <person name="Boyd A."/>
            <person name="Carlson A."/>
            <person name="Copeland A."/>
            <person name="Coutinho P.M."/>
            <person name="de Vries R.P."/>
            <person name="Ferreira P."/>
            <person name="Findley K."/>
            <person name="Foster B."/>
            <person name="Gaskell J."/>
            <person name="Glotzer D."/>
            <person name="Gorecki P."/>
            <person name="Heitman J."/>
            <person name="Hesse C."/>
            <person name="Hori C."/>
            <person name="Igarashi K."/>
            <person name="Jurgens J.A."/>
            <person name="Kallen N."/>
            <person name="Kersten P."/>
            <person name="Kohler A."/>
            <person name="Kuees U."/>
            <person name="Kumar T.K.A."/>
            <person name="Kuo A."/>
            <person name="LaButti K."/>
            <person name="Larrondo L.F."/>
            <person name="Lindquist E."/>
            <person name="Ling A."/>
            <person name="Lombard V."/>
            <person name="Lucas S."/>
            <person name="Lundell T."/>
            <person name="Martin R."/>
            <person name="McLaughlin D.J."/>
            <person name="Morgenstern I."/>
            <person name="Morin E."/>
            <person name="Murat C."/>
            <person name="Nagy L.G."/>
            <person name="Nolan M."/>
            <person name="Ohm R.A."/>
            <person name="Patyshakuliyeva A."/>
            <person name="Rokas A."/>
            <person name="Ruiz-Duenas F.J."/>
            <person name="Sabat G."/>
            <person name="Salamov A."/>
            <person name="Samejima M."/>
            <person name="Schmutz J."/>
            <person name="Slot J.C."/>
            <person name="St John F."/>
            <person name="Stenlid J."/>
            <person name="Sun H."/>
            <person name="Sun S."/>
            <person name="Syed K."/>
            <person name="Tsang A."/>
            <person name="Wiebenga A."/>
            <person name="Young D."/>
            <person name="Pisabarro A."/>
            <person name="Eastwood D.C."/>
            <person name="Martin F."/>
            <person name="Cullen D."/>
            <person name="Grigoriev I.V."/>
            <person name="Hibbett D.S."/>
        </authorList>
    </citation>
    <scope>NUCLEOTIDE SEQUENCE [LARGE SCALE GENOMIC DNA]</scope>
    <source>
        <strain evidence="3">TFB10046</strain>
    </source>
</reference>
<sequence length="454" mass="50656">MSARWGVYELHGVEASYAKLEEALLDDKLIYIDCCVYFRPEERDQRLALIKKARALGGSVTTKLSVANYVCVDLERSVLDEAVRTAEAHAEIVLREFIEVMSNRVAPLFPTATPPARRSSKNSVCPAPTPLSLPFLLSHHAATPPHAIAQPSRPEDADDEKEINDDLLCDDAPEPLVYPKSSQNRLSLKIHATPAAVSQTSQPILVGDSEEPVEQTEDELEPHDCASPCPIPEFLVPDNQHSFQYVHIREWAADFVNWVATYARSREQARPLNPADDPDDIVLSTRFLMETGKMLASIVPEALSNSSLRSAYDSRESYKHELEDEAHKGWKHREQLEIEPLNPAALDCYLRQARHCYVEACPDMCELDSSEDRDKKECAASADHEPESEDSDHSPPVPPLRHNTRSEATATVPSVTTNNNATTTAPQNKKRGRVVSETSAEQQPSRAKRTRKTK</sequence>